<dbReference type="InterPro" id="IPR029069">
    <property type="entry name" value="HotDog_dom_sf"/>
</dbReference>
<evidence type="ECO:0000313" key="1">
    <source>
        <dbReference type="EMBL" id="QEM80526.1"/>
    </source>
</evidence>
<dbReference type="RefSeq" id="WP_149283177.1">
    <property type="nucleotide sequence ID" value="NZ_CP038437.2"/>
</dbReference>
<proteinExistence type="predicted"/>
<name>A0A5C1NAV4_9GAMM</name>
<dbReference type="AlphaFoldDB" id="A0A5C1NAV4"/>
<reference evidence="1" key="1">
    <citation type="submission" date="2021-02" db="EMBL/GenBank/DDBJ databases">
        <title>Strain Y2R2, a novel species of the genus Halomonas.</title>
        <authorList>
            <person name="Huang H."/>
        </authorList>
    </citation>
    <scope>NUCLEOTIDE SEQUENCE</scope>
    <source>
        <strain evidence="1">Y2R2</strain>
    </source>
</reference>
<dbReference type="InterPro" id="IPR016776">
    <property type="entry name" value="ApeP-like_dehydratase"/>
</dbReference>
<organism evidence="1 2">
    <name type="scientific">Halomonas binhaiensis</name>
    <dbReference type="NCBI Taxonomy" id="2562282"/>
    <lineage>
        <taxon>Bacteria</taxon>
        <taxon>Pseudomonadati</taxon>
        <taxon>Pseudomonadota</taxon>
        <taxon>Gammaproteobacteria</taxon>
        <taxon>Oceanospirillales</taxon>
        <taxon>Halomonadaceae</taxon>
        <taxon>Halomonas</taxon>
    </lineage>
</organism>
<accession>A0A5C1NAV4</accession>
<dbReference type="OrthoDB" id="9800188at2"/>
<dbReference type="EMBL" id="CP038437">
    <property type="protein sequence ID" value="QEM80526.1"/>
    <property type="molecule type" value="Genomic_DNA"/>
</dbReference>
<evidence type="ECO:0000313" key="2">
    <source>
        <dbReference type="Proteomes" id="UP000324285"/>
    </source>
</evidence>
<dbReference type="Gene3D" id="3.10.129.10">
    <property type="entry name" value="Hotdog Thioesterase"/>
    <property type="match status" value="1"/>
</dbReference>
<sequence>MIHHTTPDQADSCPQPIDSLVPHEGDMCLLDELLEVGQEHLRARVTPKRDDLFATSEGIPGWVGLEWMAQAIAAWSGHHNSDQGRRPSIGFLLGTRRYRCDLASFPFGVPVEVAIQLDYRADNGLGAFQAELHTAQGQVASALLNVFQPESEDALNAMLKEQP</sequence>
<dbReference type="PIRSF" id="PIRSF020565">
    <property type="entry name" value="3Ho_Ac_ACP_DH_prd"/>
    <property type="match status" value="1"/>
</dbReference>
<keyword evidence="2" id="KW-1185">Reference proteome</keyword>
<dbReference type="CDD" id="cd01289">
    <property type="entry name" value="FabA_like"/>
    <property type="match status" value="1"/>
</dbReference>
<dbReference type="SUPFAM" id="SSF54637">
    <property type="entry name" value="Thioesterase/thiol ester dehydrase-isomerase"/>
    <property type="match status" value="1"/>
</dbReference>
<dbReference type="Pfam" id="PF22817">
    <property type="entry name" value="ApeP-like"/>
    <property type="match status" value="1"/>
</dbReference>
<dbReference type="KEGG" id="hbh:E4T21_02340"/>
<protein>
    <submittedName>
        <fullName evidence="1">Hotdog family protein</fullName>
    </submittedName>
</protein>
<dbReference type="Proteomes" id="UP000324285">
    <property type="component" value="Chromosome"/>
</dbReference>
<gene>
    <name evidence="1" type="ORF">E4T21_02340</name>
</gene>